<dbReference type="GO" id="GO:0005576">
    <property type="term" value="C:extracellular region"/>
    <property type="evidence" value="ECO:0007669"/>
    <property type="project" value="UniProtKB-SubCell"/>
</dbReference>
<evidence type="ECO:0000256" key="2">
    <source>
        <dbReference type="ARBA" id="ARBA00004613"/>
    </source>
</evidence>
<dbReference type="GO" id="GO:0043657">
    <property type="term" value="C:host cell"/>
    <property type="evidence" value="ECO:0007669"/>
    <property type="project" value="UniProtKB-SubCell"/>
</dbReference>
<keyword evidence="7" id="KW-1015">Disulfide bond</keyword>
<evidence type="ECO:0000256" key="7">
    <source>
        <dbReference type="ARBA" id="ARBA00023157"/>
    </source>
</evidence>
<comment type="similarity">
    <text evidence="3">Belongs to the peptidase C1 family.</text>
</comment>
<dbReference type="SMART" id="SM00645">
    <property type="entry name" value="Pept_C1"/>
    <property type="match status" value="1"/>
</dbReference>
<dbReference type="Pfam" id="PF20147">
    <property type="entry name" value="Crinkler"/>
    <property type="match status" value="1"/>
</dbReference>
<keyword evidence="6" id="KW-0865">Zymogen</keyword>
<evidence type="ECO:0000256" key="4">
    <source>
        <dbReference type="ARBA" id="ARBA00022525"/>
    </source>
</evidence>
<dbReference type="GO" id="GO:0008234">
    <property type="term" value="F:cysteine-type peptidase activity"/>
    <property type="evidence" value="ECO:0007669"/>
    <property type="project" value="InterPro"/>
</dbReference>
<dbReference type="Proteomes" id="UP001209570">
    <property type="component" value="Unassembled WGS sequence"/>
</dbReference>
<dbReference type="PROSITE" id="PS00139">
    <property type="entry name" value="THIOL_PROTEASE_CYS"/>
    <property type="match status" value="1"/>
</dbReference>
<sequence length="660" mass="73628">MDVEAKAVENVKLRCGVYGEGTVFSVEINRDADVEALQVAIANIVSTEHHAVPPRLVMLYLAKKDGAWLKSDRTFETFLKQGRQDDSGYEKMIPNWTLDDEDYFGDDFQPGRKEIQVLLERLQESKQRIAALQPRQPKAILSLRTPFALMKPNEFKAFVEKSNVRSHRTEMQKSSLLTKTDPAQQQQPKPLPKEVDWHKDGCVAPVKNQGTCGVCWVFAAIGALESGYCINSGKKTLLQLSEQEVVSCGPNQGQCRGGWAYVAYDWLIKNNGGGVCTEETYKYDPYGEGKTCRRFNDPTATCDKRNLDVVAYVADQYPDHKELEKVVARHPVAAQLMSGVGVFQFYGGGVLFADDNLCPSNTSDHEVMIVGYGEKDGTPIWKIKNSWGTYWGDQGFGYLERGSDKAVFGTCGIESWSYYPVFKHQAPWTEDVRCGPRRSGIELYGQELKNVTTRGAELCCDACRRERGCKAASWSSKSPNTCRLLATIEGEKNHGNWWEATSYVVQPKAESQCLPTEDNVDYVGNDLMQTQTKTAGECCDQCSQNAMCGAYTWSQYNGGSCWLKYRKEQTKVHTPLPDGSPYFKSGELYKCQPLQQDTDLPGEDFASKPAKTAGECCSICHYTYPCKAFSWSNYQGGTCWLKKSAAAGVRNPGVISATLY</sequence>
<dbReference type="EMBL" id="JAKCXM010000582">
    <property type="protein sequence ID" value="KAJ0392734.1"/>
    <property type="molecule type" value="Genomic_DNA"/>
</dbReference>
<feature type="domain" description="Apple" evidence="9">
    <location>
        <begin position="513"/>
        <end position="587"/>
    </location>
</feature>
<dbReference type="CDD" id="cd01100">
    <property type="entry name" value="APPLE_Factor_XI_like"/>
    <property type="match status" value="1"/>
</dbReference>
<dbReference type="AlphaFoldDB" id="A0AAD5L8F2"/>
<dbReference type="Pfam" id="PF00112">
    <property type="entry name" value="Peptidase_C1"/>
    <property type="match status" value="1"/>
</dbReference>
<dbReference type="InterPro" id="IPR000169">
    <property type="entry name" value="Pept_cys_AS"/>
</dbReference>
<feature type="region of interest" description="Disordered" evidence="8">
    <location>
        <begin position="167"/>
        <end position="192"/>
    </location>
</feature>
<dbReference type="Gene3D" id="3.50.4.10">
    <property type="entry name" value="Hepatocyte Growth Factor"/>
    <property type="match status" value="3"/>
</dbReference>
<dbReference type="PROSITE" id="PS00639">
    <property type="entry name" value="THIOL_PROTEASE_HIS"/>
    <property type="match status" value="1"/>
</dbReference>
<dbReference type="InterPro" id="IPR039417">
    <property type="entry name" value="Peptidase_C1A_papain-like"/>
</dbReference>
<reference evidence="10" key="1">
    <citation type="submission" date="2021-12" db="EMBL/GenBank/DDBJ databases">
        <title>Prjna785345.</title>
        <authorList>
            <person name="Rujirawat T."/>
            <person name="Krajaejun T."/>
        </authorList>
    </citation>
    <scope>NUCLEOTIDE SEQUENCE</scope>
    <source>
        <strain evidence="10">Pi057C3</strain>
    </source>
</reference>
<evidence type="ECO:0000256" key="8">
    <source>
        <dbReference type="SAM" id="MobiDB-lite"/>
    </source>
</evidence>
<comment type="caution">
    <text evidence="10">The sequence shown here is derived from an EMBL/GenBank/DDBJ whole genome shotgun (WGS) entry which is preliminary data.</text>
</comment>
<evidence type="ECO:0000256" key="1">
    <source>
        <dbReference type="ARBA" id="ARBA00004340"/>
    </source>
</evidence>
<dbReference type="InterPro" id="IPR038765">
    <property type="entry name" value="Papain-like_cys_pep_sf"/>
</dbReference>
<evidence type="ECO:0000313" key="10">
    <source>
        <dbReference type="EMBL" id="KAJ0392734.1"/>
    </source>
</evidence>
<dbReference type="PRINTS" id="PR00705">
    <property type="entry name" value="PAPAIN"/>
</dbReference>
<dbReference type="SMART" id="SM00223">
    <property type="entry name" value="APPLE"/>
    <property type="match status" value="2"/>
</dbReference>
<dbReference type="GO" id="GO:0006508">
    <property type="term" value="P:proteolysis"/>
    <property type="evidence" value="ECO:0007669"/>
    <property type="project" value="InterPro"/>
</dbReference>
<dbReference type="PROSITE" id="PS50948">
    <property type="entry name" value="PAN"/>
    <property type="match status" value="2"/>
</dbReference>
<protein>
    <recommendedName>
        <fullName evidence="9">Apple domain-containing protein</fullName>
    </recommendedName>
</protein>
<comment type="subcellular location">
    <subcellularLocation>
        <location evidence="1">Host cell</location>
    </subcellularLocation>
    <subcellularLocation>
        <location evidence="2">Secreted</location>
    </subcellularLocation>
</comment>
<evidence type="ECO:0000256" key="3">
    <source>
        <dbReference type="ARBA" id="ARBA00008455"/>
    </source>
</evidence>
<dbReference type="PANTHER" id="PTHR12411">
    <property type="entry name" value="CYSTEINE PROTEASE FAMILY C1-RELATED"/>
    <property type="match status" value="1"/>
</dbReference>
<organism evidence="10 11">
    <name type="scientific">Pythium insidiosum</name>
    <name type="common">Pythiosis disease agent</name>
    <dbReference type="NCBI Taxonomy" id="114742"/>
    <lineage>
        <taxon>Eukaryota</taxon>
        <taxon>Sar</taxon>
        <taxon>Stramenopiles</taxon>
        <taxon>Oomycota</taxon>
        <taxon>Peronosporomycetes</taxon>
        <taxon>Pythiales</taxon>
        <taxon>Pythiaceae</taxon>
        <taxon>Pythium</taxon>
    </lineage>
</organism>
<dbReference type="Pfam" id="PF14295">
    <property type="entry name" value="PAN_4"/>
    <property type="match status" value="3"/>
</dbReference>
<keyword evidence="11" id="KW-1185">Reference proteome</keyword>
<dbReference type="InterPro" id="IPR000668">
    <property type="entry name" value="Peptidase_C1A_C"/>
</dbReference>
<dbReference type="InterPro" id="IPR025660">
    <property type="entry name" value="Pept_his_AS"/>
</dbReference>
<dbReference type="InterPro" id="IPR003609">
    <property type="entry name" value="Pan_app"/>
</dbReference>
<accession>A0AAD5L8F2</accession>
<dbReference type="InterPro" id="IPR000177">
    <property type="entry name" value="Apple"/>
</dbReference>
<gene>
    <name evidence="10" type="ORF">P43SY_003866</name>
</gene>
<evidence type="ECO:0000256" key="5">
    <source>
        <dbReference type="ARBA" id="ARBA00022737"/>
    </source>
</evidence>
<evidence type="ECO:0000256" key="6">
    <source>
        <dbReference type="ARBA" id="ARBA00023145"/>
    </source>
</evidence>
<evidence type="ECO:0000313" key="11">
    <source>
        <dbReference type="Proteomes" id="UP001209570"/>
    </source>
</evidence>
<proteinExistence type="inferred from homology"/>
<dbReference type="SUPFAM" id="SSF54001">
    <property type="entry name" value="Cysteine proteinases"/>
    <property type="match status" value="1"/>
</dbReference>
<keyword evidence="5" id="KW-0677">Repeat</keyword>
<feature type="domain" description="Apple" evidence="9">
    <location>
        <begin position="591"/>
        <end position="660"/>
    </location>
</feature>
<keyword evidence="4" id="KW-0964">Secreted</keyword>
<name>A0AAD5L8F2_PYTIN</name>
<evidence type="ECO:0000259" key="9">
    <source>
        <dbReference type="PROSITE" id="PS50948"/>
    </source>
</evidence>
<dbReference type="InterPro" id="IPR045379">
    <property type="entry name" value="Crinkler_N"/>
</dbReference>
<dbReference type="InterPro" id="IPR013128">
    <property type="entry name" value="Peptidase_C1A"/>
</dbReference>
<dbReference type="CDD" id="cd02248">
    <property type="entry name" value="Peptidase_C1A"/>
    <property type="match status" value="1"/>
</dbReference>
<dbReference type="Gene3D" id="3.90.70.10">
    <property type="entry name" value="Cysteine proteinases"/>
    <property type="match status" value="1"/>
</dbReference>